<keyword evidence="2" id="KW-1185">Reference proteome</keyword>
<accession>A0A9P5XBJ9</accession>
<reference evidence="1" key="1">
    <citation type="submission" date="2020-11" db="EMBL/GenBank/DDBJ databases">
        <authorList>
            <consortium name="DOE Joint Genome Institute"/>
            <person name="Ahrendt S."/>
            <person name="Riley R."/>
            <person name="Andreopoulos W."/>
            <person name="Labutti K."/>
            <person name="Pangilinan J."/>
            <person name="Ruiz-Duenas F.J."/>
            <person name="Barrasa J.M."/>
            <person name="Sanchez-Garcia M."/>
            <person name="Camarero S."/>
            <person name="Miyauchi S."/>
            <person name="Serrano A."/>
            <person name="Linde D."/>
            <person name="Babiker R."/>
            <person name="Drula E."/>
            <person name="Ayuso-Fernandez I."/>
            <person name="Pacheco R."/>
            <person name="Padilla G."/>
            <person name="Ferreira P."/>
            <person name="Barriuso J."/>
            <person name="Kellner H."/>
            <person name="Castanera R."/>
            <person name="Alfaro M."/>
            <person name="Ramirez L."/>
            <person name="Pisabarro A.G."/>
            <person name="Kuo A."/>
            <person name="Tritt A."/>
            <person name="Lipzen A."/>
            <person name="He G."/>
            <person name="Yan M."/>
            <person name="Ng V."/>
            <person name="Cullen D."/>
            <person name="Martin F."/>
            <person name="Rosso M.-N."/>
            <person name="Henrissat B."/>
            <person name="Hibbett D."/>
            <person name="Martinez A.T."/>
            <person name="Grigoriev I.V."/>
        </authorList>
    </citation>
    <scope>NUCLEOTIDE SEQUENCE</scope>
    <source>
        <strain evidence="1">MF-IS2</strain>
    </source>
</reference>
<organism evidence="1 2">
    <name type="scientific">Macrolepiota fuliginosa MF-IS2</name>
    <dbReference type="NCBI Taxonomy" id="1400762"/>
    <lineage>
        <taxon>Eukaryota</taxon>
        <taxon>Fungi</taxon>
        <taxon>Dikarya</taxon>
        <taxon>Basidiomycota</taxon>
        <taxon>Agaricomycotina</taxon>
        <taxon>Agaricomycetes</taxon>
        <taxon>Agaricomycetidae</taxon>
        <taxon>Agaricales</taxon>
        <taxon>Agaricineae</taxon>
        <taxon>Agaricaceae</taxon>
        <taxon>Macrolepiota</taxon>
    </lineage>
</organism>
<evidence type="ECO:0000313" key="2">
    <source>
        <dbReference type="Proteomes" id="UP000807342"/>
    </source>
</evidence>
<dbReference type="AlphaFoldDB" id="A0A9P5XBJ9"/>
<gene>
    <name evidence="1" type="ORF">P691DRAFT_801420</name>
</gene>
<name>A0A9P5XBJ9_9AGAR</name>
<comment type="caution">
    <text evidence="1">The sequence shown here is derived from an EMBL/GenBank/DDBJ whole genome shotgun (WGS) entry which is preliminary data.</text>
</comment>
<sequence>MIEPLPLLRLHTCRGQRLQHARSHKEGEGRGDFCFLHTTEYPLSGYAPSTW</sequence>
<proteinExistence type="predicted"/>
<dbReference type="Proteomes" id="UP000807342">
    <property type="component" value="Unassembled WGS sequence"/>
</dbReference>
<dbReference type="EMBL" id="MU151176">
    <property type="protein sequence ID" value="KAF9448009.1"/>
    <property type="molecule type" value="Genomic_DNA"/>
</dbReference>
<protein>
    <submittedName>
        <fullName evidence="1">Uncharacterized protein</fullName>
    </submittedName>
</protein>
<feature type="non-terminal residue" evidence="1">
    <location>
        <position position="51"/>
    </location>
</feature>
<evidence type="ECO:0000313" key="1">
    <source>
        <dbReference type="EMBL" id="KAF9448009.1"/>
    </source>
</evidence>